<evidence type="ECO:0000256" key="1">
    <source>
        <dbReference type="ARBA" id="ARBA00022729"/>
    </source>
</evidence>
<dbReference type="InterPro" id="IPR026444">
    <property type="entry name" value="Secre_tail"/>
</dbReference>
<name>A0ABW5JNY2_9FLAO</name>
<evidence type="ECO:0000313" key="3">
    <source>
        <dbReference type="EMBL" id="MFD2534434.1"/>
    </source>
</evidence>
<feature type="domain" description="Secretion system C-terminal sorting" evidence="2">
    <location>
        <begin position="302"/>
        <end position="368"/>
    </location>
</feature>
<proteinExistence type="predicted"/>
<accession>A0ABW5JNY2</accession>
<dbReference type="RefSeq" id="WP_388014964.1">
    <property type="nucleotide sequence ID" value="NZ_JBHUDT010000001.1"/>
</dbReference>
<evidence type="ECO:0000259" key="2">
    <source>
        <dbReference type="Pfam" id="PF18962"/>
    </source>
</evidence>
<reference evidence="4" key="1">
    <citation type="journal article" date="2019" name="Int. J. Syst. Evol. Microbiol.">
        <title>The Global Catalogue of Microorganisms (GCM) 10K type strain sequencing project: providing services to taxonomists for standard genome sequencing and annotation.</title>
        <authorList>
            <consortium name="The Broad Institute Genomics Platform"/>
            <consortium name="The Broad Institute Genome Sequencing Center for Infectious Disease"/>
            <person name="Wu L."/>
            <person name="Ma J."/>
        </authorList>
    </citation>
    <scope>NUCLEOTIDE SEQUENCE [LARGE SCALE GENOMIC DNA]</scope>
    <source>
        <strain evidence="4">KCTC 42903</strain>
    </source>
</reference>
<organism evidence="3 4">
    <name type="scientific">Gelatiniphilus marinus</name>
    <dbReference type="NCBI Taxonomy" id="1759464"/>
    <lineage>
        <taxon>Bacteria</taxon>
        <taxon>Pseudomonadati</taxon>
        <taxon>Bacteroidota</taxon>
        <taxon>Flavobacteriia</taxon>
        <taxon>Flavobacteriales</taxon>
        <taxon>Flavobacteriaceae</taxon>
        <taxon>Gelatiniphilus</taxon>
    </lineage>
</organism>
<dbReference type="Proteomes" id="UP001597441">
    <property type="component" value="Unassembled WGS sequence"/>
</dbReference>
<keyword evidence="4" id="KW-1185">Reference proteome</keyword>
<dbReference type="Pfam" id="PF18962">
    <property type="entry name" value="Por_Secre_tail"/>
    <property type="match status" value="1"/>
</dbReference>
<dbReference type="NCBIfam" id="TIGR04183">
    <property type="entry name" value="Por_Secre_tail"/>
    <property type="match status" value="1"/>
</dbReference>
<dbReference type="Gene3D" id="2.40.128.720">
    <property type="match status" value="2"/>
</dbReference>
<gene>
    <name evidence="3" type="ORF">ACFSQS_04890</name>
</gene>
<sequence length="369" mass="42394">MKQLLLFPAIILTFLMTFSGFSQSYKIDERRIYSWDPNKVPADWELEATEILTYANGGNKETKIVGYAMPGMELSYQNIKTYNVNNDIETDLKQIWNNISMQWIDTSQDSYTYYAGTSNVKDITTYSFILGYNTSKELYEFSGNDITKITYQEAELGTLVNTEKSEYAYLAPGQPNQELEYEWNGSDWDLIERSTATYSPGLREVIVEEYNGSSYNLFERYLTYYTISIEKDDEHVQQSWNGSAYVNSDRELSTYNANNNKEVYAFQTWLSNAWVNEAKFEMDYSVAAPLSTESFENESFKVFPNPTSDVINIASKIAIDKVELYNVLGKKVMQSTNTKQLNVERLGAGIYVLKVFNSNKSATKKIVIK</sequence>
<keyword evidence="1" id="KW-0732">Signal</keyword>
<protein>
    <submittedName>
        <fullName evidence="3">T9SS type A sorting domain-containing protein</fullName>
    </submittedName>
</protein>
<dbReference type="EMBL" id="JBHULK010000001">
    <property type="protein sequence ID" value="MFD2534434.1"/>
    <property type="molecule type" value="Genomic_DNA"/>
</dbReference>
<comment type="caution">
    <text evidence="3">The sequence shown here is derived from an EMBL/GenBank/DDBJ whole genome shotgun (WGS) entry which is preliminary data.</text>
</comment>
<evidence type="ECO:0000313" key="4">
    <source>
        <dbReference type="Proteomes" id="UP001597441"/>
    </source>
</evidence>